<dbReference type="PANTHER" id="PTHR43479">
    <property type="entry name" value="ACREF/ENVCD OPERON REPRESSOR-RELATED"/>
    <property type="match status" value="1"/>
</dbReference>
<name>A0A415E616_9FIRM</name>
<dbReference type="SUPFAM" id="SSF46689">
    <property type="entry name" value="Homeodomain-like"/>
    <property type="match status" value="1"/>
</dbReference>
<dbReference type="OrthoDB" id="9785164at2"/>
<accession>A0A415E616</accession>
<protein>
    <submittedName>
        <fullName evidence="4">TetR/AcrR family transcriptional regulator</fullName>
    </submittedName>
</protein>
<keyword evidence="1 2" id="KW-0238">DNA-binding</keyword>
<evidence type="ECO:0000256" key="1">
    <source>
        <dbReference type="ARBA" id="ARBA00023125"/>
    </source>
</evidence>
<evidence type="ECO:0000313" key="4">
    <source>
        <dbReference type="EMBL" id="RHJ89164.1"/>
    </source>
</evidence>
<organism evidence="4 5">
    <name type="scientific">Emergencia timonensis</name>
    <dbReference type="NCBI Taxonomy" id="1776384"/>
    <lineage>
        <taxon>Bacteria</taxon>
        <taxon>Bacillati</taxon>
        <taxon>Bacillota</taxon>
        <taxon>Clostridia</taxon>
        <taxon>Peptostreptococcales</taxon>
        <taxon>Anaerovoracaceae</taxon>
        <taxon>Emergencia</taxon>
    </lineage>
</organism>
<dbReference type="AlphaFoldDB" id="A0A415E616"/>
<dbReference type="InterPro" id="IPR001647">
    <property type="entry name" value="HTH_TetR"/>
</dbReference>
<dbReference type="RefSeq" id="WP_067538827.1">
    <property type="nucleotide sequence ID" value="NZ_AP025567.1"/>
</dbReference>
<dbReference type="Proteomes" id="UP000284841">
    <property type="component" value="Unassembled WGS sequence"/>
</dbReference>
<dbReference type="GeneID" id="83004793"/>
<dbReference type="PROSITE" id="PS50977">
    <property type="entry name" value="HTH_TETR_2"/>
    <property type="match status" value="1"/>
</dbReference>
<evidence type="ECO:0000313" key="5">
    <source>
        <dbReference type="Proteomes" id="UP000284841"/>
    </source>
</evidence>
<dbReference type="PRINTS" id="PR00455">
    <property type="entry name" value="HTHTETR"/>
</dbReference>
<gene>
    <name evidence="4" type="ORF">DW099_00910</name>
</gene>
<dbReference type="STRING" id="1776384.GCA_900086585_02457"/>
<dbReference type="GO" id="GO:0003677">
    <property type="term" value="F:DNA binding"/>
    <property type="evidence" value="ECO:0007669"/>
    <property type="project" value="UniProtKB-UniRule"/>
</dbReference>
<dbReference type="Gene3D" id="1.10.357.10">
    <property type="entry name" value="Tetracycline Repressor, domain 2"/>
    <property type="match status" value="1"/>
</dbReference>
<dbReference type="InterPro" id="IPR009057">
    <property type="entry name" value="Homeodomain-like_sf"/>
</dbReference>
<evidence type="ECO:0000256" key="2">
    <source>
        <dbReference type="PROSITE-ProRule" id="PRU00335"/>
    </source>
</evidence>
<keyword evidence="5" id="KW-1185">Reference proteome</keyword>
<feature type="domain" description="HTH tetR-type" evidence="3">
    <location>
        <begin position="8"/>
        <end position="68"/>
    </location>
</feature>
<feature type="DNA-binding region" description="H-T-H motif" evidence="2">
    <location>
        <begin position="31"/>
        <end position="50"/>
    </location>
</feature>
<dbReference type="PANTHER" id="PTHR43479:SF11">
    <property type="entry name" value="ACREF_ENVCD OPERON REPRESSOR-RELATED"/>
    <property type="match status" value="1"/>
</dbReference>
<comment type="caution">
    <text evidence="4">The sequence shown here is derived from an EMBL/GenBank/DDBJ whole genome shotgun (WGS) entry which is preliminary data.</text>
</comment>
<reference evidence="4 5" key="1">
    <citation type="submission" date="2018-08" db="EMBL/GenBank/DDBJ databases">
        <title>A genome reference for cultivated species of the human gut microbiota.</title>
        <authorList>
            <person name="Zou Y."/>
            <person name="Xue W."/>
            <person name="Luo G."/>
        </authorList>
    </citation>
    <scope>NUCLEOTIDE SEQUENCE [LARGE SCALE GENOMIC DNA]</scope>
    <source>
        <strain evidence="4 5">AM07-24</strain>
    </source>
</reference>
<dbReference type="Pfam" id="PF00440">
    <property type="entry name" value="TetR_N"/>
    <property type="match status" value="1"/>
</dbReference>
<dbReference type="EMBL" id="QRMS01000001">
    <property type="protein sequence ID" value="RHJ89164.1"/>
    <property type="molecule type" value="Genomic_DNA"/>
</dbReference>
<sequence>MPRHDPDQKTKQNILEAAMRLFAEKGLENVNVEDVVKEVGVTRGAFYHYFKSREELIGSVMYKSFEEDNPYLLADKQEGLNALEKLRFAAKLSLRDHMNISDSMRAQMEKLANNPVVFKNEMIFQINVMAPYMEKLLKEGNKDGSMNVVFPKQASQTIAWLTASWLTPYAFEVSYEEYVDKVLFFEQLSASLGVPVMDEEMKEIYFTIGRHEFYKK</sequence>
<dbReference type="InterPro" id="IPR050624">
    <property type="entry name" value="HTH-type_Tx_Regulator"/>
</dbReference>
<evidence type="ECO:0000259" key="3">
    <source>
        <dbReference type="PROSITE" id="PS50977"/>
    </source>
</evidence>
<proteinExistence type="predicted"/>